<keyword evidence="3" id="KW-1185">Reference proteome</keyword>
<evidence type="ECO:0000256" key="1">
    <source>
        <dbReference type="SAM" id="Phobius"/>
    </source>
</evidence>
<proteinExistence type="predicted"/>
<feature type="transmembrane region" description="Helical" evidence="1">
    <location>
        <begin position="198"/>
        <end position="221"/>
    </location>
</feature>
<dbReference type="GO" id="GO:0016779">
    <property type="term" value="F:nucleotidyltransferase activity"/>
    <property type="evidence" value="ECO:0007669"/>
    <property type="project" value="UniProtKB-KW"/>
</dbReference>
<gene>
    <name evidence="2" type="ORF">CferDRAFT_1861</name>
</gene>
<keyword evidence="1" id="KW-1133">Transmembrane helix</keyword>
<dbReference type="AlphaFoldDB" id="Q0YTP6"/>
<keyword evidence="1" id="KW-0472">Membrane</keyword>
<feature type="transmembrane region" description="Helical" evidence="1">
    <location>
        <begin position="142"/>
        <end position="160"/>
    </location>
</feature>
<reference evidence="2 3" key="2">
    <citation type="submission" date="2006-07" db="EMBL/GenBank/DDBJ databases">
        <title>Sequencing of the draft genome and assembly of Chlorobium ferroxidans DSM 13031.</title>
        <authorList>
            <consortium name="US DOE Joint Genome Institute (JGI-PGF)"/>
            <person name="Copeland A."/>
            <person name="Lucas S."/>
            <person name="Lapidus A."/>
            <person name="Barry K."/>
            <person name="Glavina del Rio T."/>
            <person name="Dalin E."/>
            <person name="Tice H."/>
            <person name="Bruce D."/>
            <person name="Pitluck S."/>
            <person name="Richardson P."/>
        </authorList>
    </citation>
    <scope>NUCLEOTIDE SEQUENCE [LARGE SCALE GENOMIC DNA]</scope>
    <source>
        <strain evidence="2 3">DSM 13031</strain>
    </source>
</reference>
<keyword evidence="2" id="KW-0548">Nucleotidyltransferase</keyword>
<accession>Q0YTP6</accession>
<dbReference type="PANTHER" id="PTHR31303:SF1">
    <property type="entry name" value="CTP-DEPENDENT DIACYLGLYCEROL KINASE 1"/>
    <property type="match status" value="1"/>
</dbReference>
<dbReference type="GO" id="GO:0004143">
    <property type="term" value="F:ATP-dependent diacylglycerol kinase activity"/>
    <property type="evidence" value="ECO:0007669"/>
    <property type="project" value="InterPro"/>
</dbReference>
<keyword evidence="1" id="KW-0812">Transmembrane</keyword>
<dbReference type="InterPro" id="IPR037997">
    <property type="entry name" value="Dgk1-like"/>
</dbReference>
<feature type="transmembrane region" description="Helical" evidence="1">
    <location>
        <begin position="166"/>
        <end position="186"/>
    </location>
</feature>
<evidence type="ECO:0000313" key="3">
    <source>
        <dbReference type="Proteomes" id="UP000004162"/>
    </source>
</evidence>
<name>Q0YTP6_9CHLB</name>
<evidence type="ECO:0000313" key="2">
    <source>
        <dbReference type="EMBL" id="EAT59854.1"/>
    </source>
</evidence>
<dbReference type="Proteomes" id="UP000004162">
    <property type="component" value="Unassembled WGS sequence"/>
</dbReference>
<dbReference type="PANTHER" id="PTHR31303">
    <property type="entry name" value="CTP-DEPENDENT DIACYLGLYCEROL KINASE 1"/>
    <property type="match status" value="1"/>
</dbReference>
<dbReference type="RefSeq" id="WP_006365632.1">
    <property type="nucleotide sequence ID" value="NZ_AASE01000002.1"/>
</dbReference>
<comment type="caution">
    <text evidence="2">The sequence shown here is derived from an EMBL/GenBank/DDBJ whole genome shotgun (WGS) entry which is preliminary data.</text>
</comment>
<feature type="transmembrane region" description="Helical" evidence="1">
    <location>
        <begin position="43"/>
        <end position="63"/>
    </location>
</feature>
<sequence>MMPVNKEELDRLELRYEVARKAIHLSSLSIPVIYYFITRELALLLLLPLFSGFFLVDLLKNFVPPVSKWYHKTFDSMLRTHEIKGEKNHLNGATCITLSALLLVLFFPKIIAIAAFSMVAVSDTLAAIIGKAFGKHRFGQKSIEGSMAFFLSALLIMKLIPEINPGIGFAMALVATVTESFVLRIGSFRIDDNLSIPLVSATFGTLCYMLFLPGTLAFFFIGL</sequence>
<reference evidence="2 3" key="1">
    <citation type="submission" date="2006-07" db="EMBL/GenBank/DDBJ databases">
        <title>Annotation of the draft genome assembly of Chlorobium ferroxidans DSM 13031.</title>
        <authorList>
            <consortium name="US DOE Joint Genome Institute (JGI-ORNL)"/>
            <person name="Larimer F."/>
            <person name="Land M."/>
            <person name="Hauser L."/>
        </authorList>
    </citation>
    <scope>NUCLEOTIDE SEQUENCE [LARGE SCALE GENOMIC DNA]</scope>
    <source>
        <strain evidence="2 3">DSM 13031</strain>
    </source>
</reference>
<protein>
    <submittedName>
        <fullName evidence="2">Phosphatidate cytidylyltransferase</fullName>
    </submittedName>
</protein>
<keyword evidence="2" id="KW-0808">Transferase</keyword>
<organism evidence="2 3">
    <name type="scientific">Chlorobium ferrooxidans DSM 13031</name>
    <dbReference type="NCBI Taxonomy" id="377431"/>
    <lineage>
        <taxon>Bacteria</taxon>
        <taxon>Pseudomonadati</taxon>
        <taxon>Chlorobiota</taxon>
        <taxon>Chlorobiia</taxon>
        <taxon>Chlorobiales</taxon>
        <taxon>Chlorobiaceae</taxon>
        <taxon>Chlorobium/Pelodictyon group</taxon>
        <taxon>Chlorobium</taxon>
    </lineage>
</organism>
<dbReference type="EMBL" id="AASE01000002">
    <property type="protein sequence ID" value="EAT59854.1"/>
    <property type="molecule type" value="Genomic_DNA"/>
</dbReference>